<gene>
    <name evidence="1" type="ORF">K469DRAFT_705282</name>
</gene>
<dbReference type="AlphaFoldDB" id="A0A6A6D8X7"/>
<name>A0A6A6D8X7_9PEZI</name>
<evidence type="ECO:0000313" key="1">
    <source>
        <dbReference type="EMBL" id="KAF2174659.1"/>
    </source>
</evidence>
<keyword evidence="2" id="KW-1185">Reference proteome</keyword>
<reference evidence="1" key="1">
    <citation type="journal article" date="2020" name="Stud. Mycol.">
        <title>101 Dothideomycetes genomes: a test case for predicting lifestyles and emergence of pathogens.</title>
        <authorList>
            <person name="Haridas S."/>
            <person name="Albert R."/>
            <person name="Binder M."/>
            <person name="Bloem J."/>
            <person name="Labutti K."/>
            <person name="Salamov A."/>
            <person name="Andreopoulos B."/>
            <person name="Baker S."/>
            <person name="Barry K."/>
            <person name="Bills G."/>
            <person name="Bluhm B."/>
            <person name="Cannon C."/>
            <person name="Castanera R."/>
            <person name="Culley D."/>
            <person name="Daum C."/>
            <person name="Ezra D."/>
            <person name="Gonzalez J."/>
            <person name="Henrissat B."/>
            <person name="Kuo A."/>
            <person name="Liang C."/>
            <person name="Lipzen A."/>
            <person name="Lutzoni F."/>
            <person name="Magnuson J."/>
            <person name="Mondo S."/>
            <person name="Nolan M."/>
            <person name="Ohm R."/>
            <person name="Pangilinan J."/>
            <person name="Park H.-J."/>
            <person name="Ramirez L."/>
            <person name="Alfaro M."/>
            <person name="Sun H."/>
            <person name="Tritt A."/>
            <person name="Yoshinaga Y."/>
            <person name="Zwiers L.-H."/>
            <person name="Turgeon B."/>
            <person name="Goodwin S."/>
            <person name="Spatafora J."/>
            <person name="Crous P."/>
            <person name="Grigoriev I."/>
        </authorList>
    </citation>
    <scope>NUCLEOTIDE SEQUENCE</scope>
    <source>
        <strain evidence="1">CBS 207.26</strain>
    </source>
</reference>
<accession>A0A6A6D8X7</accession>
<evidence type="ECO:0000313" key="2">
    <source>
        <dbReference type="Proteomes" id="UP000800200"/>
    </source>
</evidence>
<dbReference type="Proteomes" id="UP000800200">
    <property type="component" value="Unassembled WGS sequence"/>
</dbReference>
<organism evidence="1 2">
    <name type="scientific">Zopfia rhizophila CBS 207.26</name>
    <dbReference type="NCBI Taxonomy" id="1314779"/>
    <lineage>
        <taxon>Eukaryota</taxon>
        <taxon>Fungi</taxon>
        <taxon>Dikarya</taxon>
        <taxon>Ascomycota</taxon>
        <taxon>Pezizomycotina</taxon>
        <taxon>Dothideomycetes</taxon>
        <taxon>Dothideomycetes incertae sedis</taxon>
        <taxon>Zopfiaceae</taxon>
        <taxon>Zopfia</taxon>
    </lineage>
</organism>
<proteinExistence type="predicted"/>
<sequence>MSGSVHAPRLYSGPQILGVVTLADSIAKRTGLSLYSAPPVAGAWQSMVSDVLLLSLTVYTCFRRCRLVTALGGWGQIIMD</sequence>
<dbReference type="EMBL" id="ML994798">
    <property type="protein sequence ID" value="KAF2174659.1"/>
    <property type="molecule type" value="Genomic_DNA"/>
</dbReference>
<protein>
    <submittedName>
        <fullName evidence="1">Uncharacterized protein</fullName>
    </submittedName>
</protein>